<proteinExistence type="predicted"/>
<protein>
    <submittedName>
        <fullName evidence="1">Uncharacterized protein</fullName>
    </submittedName>
</protein>
<name>A0AAV7I0G4_COTGL</name>
<accession>A0AAV7I0G4</accession>
<evidence type="ECO:0000313" key="2">
    <source>
        <dbReference type="Proteomes" id="UP000826195"/>
    </source>
</evidence>
<keyword evidence="2" id="KW-1185">Reference proteome</keyword>
<dbReference type="EMBL" id="JAHXZJ010001531">
    <property type="protein sequence ID" value="KAH0551202.1"/>
    <property type="molecule type" value="Genomic_DNA"/>
</dbReference>
<sequence length="176" mass="20349">ILRQGQRMAVKLHVKNYGGYSYYSYRSRNETSYLRCYDRNGGGCPAIGKIVNALYKATINRPFQSMRLIYDHLSQLHSVAATSLTWVKMQPAMQRWRSKVRPQHPANSRDLMEYAEQLQLPQWQHLIRYNNGELNVHTIPVTDGSFVTVISDVNFLGLLNPTTFFMDATFNNTKKT</sequence>
<feature type="non-terminal residue" evidence="1">
    <location>
        <position position="1"/>
    </location>
</feature>
<evidence type="ECO:0000313" key="1">
    <source>
        <dbReference type="EMBL" id="KAH0551202.1"/>
    </source>
</evidence>
<organism evidence="1 2">
    <name type="scientific">Cotesia glomerata</name>
    <name type="common">Lepidopteran parasitic wasp</name>
    <name type="synonym">Apanteles glomeratus</name>
    <dbReference type="NCBI Taxonomy" id="32391"/>
    <lineage>
        <taxon>Eukaryota</taxon>
        <taxon>Metazoa</taxon>
        <taxon>Ecdysozoa</taxon>
        <taxon>Arthropoda</taxon>
        <taxon>Hexapoda</taxon>
        <taxon>Insecta</taxon>
        <taxon>Pterygota</taxon>
        <taxon>Neoptera</taxon>
        <taxon>Endopterygota</taxon>
        <taxon>Hymenoptera</taxon>
        <taxon>Apocrita</taxon>
        <taxon>Ichneumonoidea</taxon>
        <taxon>Braconidae</taxon>
        <taxon>Microgastrinae</taxon>
        <taxon>Cotesia</taxon>
    </lineage>
</organism>
<reference evidence="1 2" key="1">
    <citation type="journal article" date="2021" name="J. Hered.">
        <title>A chromosome-level genome assembly of the parasitoid wasp, Cotesia glomerata (Hymenoptera: Braconidae).</title>
        <authorList>
            <person name="Pinto B.J."/>
            <person name="Weis J.J."/>
            <person name="Gamble T."/>
            <person name="Ode P.J."/>
            <person name="Paul R."/>
            <person name="Zaspel J.M."/>
        </authorList>
    </citation>
    <scope>NUCLEOTIDE SEQUENCE [LARGE SCALE GENOMIC DNA]</scope>
    <source>
        <strain evidence="1">CgM1</strain>
    </source>
</reference>
<comment type="caution">
    <text evidence="1">The sequence shown here is derived from an EMBL/GenBank/DDBJ whole genome shotgun (WGS) entry which is preliminary data.</text>
</comment>
<dbReference type="AlphaFoldDB" id="A0AAV7I0G4"/>
<dbReference type="Proteomes" id="UP000826195">
    <property type="component" value="Unassembled WGS sequence"/>
</dbReference>
<gene>
    <name evidence="1" type="ORF">KQX54_000464</name>
</gene>